<evidence type="ECO:0000256" key="1">
    <source>
        <dbReference type="ARBA" id="ARBA00022737"/>
    </source>
</evidence>
<dbReference type="GO" id="GO:0042302">
    <property type="term" value="F:structural constituent of cuticle"/>
    <property type="evidence" value="ECO:0007669"/>
    <property type="project" value="InterPro"/>
</dbReference>
<feature type="compositionally biased region" description="Low complexity" evidence="2">
    <location>
        <begin position="118"/>
        <end position="133"/>
    </location>
</feature>
<evidence type="ECO:0000313" key="5">
    <source>
        <dbReference type="EMBL" id="KAJ1361482.1"/>
    </source>
</evidence>
<protein>
    <recommendedName>
        <fullName evidence="4">Nematode cuticle collagen N-terminal domain-containing protein</fullName>
    </recommendedName>
</protein>
<keyword evidence="3" id="KW-1133">Transmembrane helix</keyword>
<keyword evidence="1" id="KW-0677">Repeat</keyword>
<organism evidence="5 6">
    <name type="scientific">Parelaphostrongylus tenuis</name>
    <name type="common">Meningeal worm</name>
    <dbReference type="NCBI Taxonomy" id="148309"/>
    <lineage>
        <taxon>Eukaryota</taxon>
        <taxon>Metazoa</taxon>
        <taxon>Ecdysozoa</taxon>
        <taxon>Nematoda</taxon>
        <taxon>Chromadorea</taxon>
        <taxon>Rhabditida</taxon>
        <taxon>Rhabditina</taxon>
        <taxon>Rhabditomorpha</taxon>
        <taxon>Strongyloidea</taxon>
        <taxon>Metastrongylidae</taxon>
        <taxon>Parelaphostrongylus</taxon>
    </lineage>
</organism>
<keyword evidence="3" id="KW-0472">Membrane</keyword>
<dbReference type="PANTHER" id="PTHR24637:SF236">
    <property type="entry name" value="NEMATODE CUTICLE COLLAGEN N-TERMINAL DOMAIN-CONTAINING PROTEIN"/>
    <property type="match status" value="1"/>
</dbReference>
<feature type="region of interest" description="Disordered" evidence="2">
    <location>
        <begin position="118"/>
        <end position="188"/>
    </location>
</feature>
<dbReference type="Proteomes" id="UP001196413">
    <property type="component" value="Unassembled WGS sequence"/>
</dbReference>
<proteinExistence type="predicted"/>
<name>A0AAD5QTT5_PARTN</name>
<dbReference type="AlphaFoldDB" id="A0AAD5QTT5"/>
<dbReference type="PANTHER" id="PTHR24637">
    <property type="entry name" value="COLLAGEN"/>
    <property type="match status" value="1"/>
</dbReference>
<feature type="transmembrane region" description="Helical" evidence="3">
    <location>
        <begin position="6"/>
        <end position="29"/>
    </location>
</feature>
<dbReference type="InterPro" id="IPR002486">
    <property type="entry name" value="Col_cuticle_N"/>
</dbReference>
<evidence type="ECO:0000313" key="6">
    <source>
        <dbReference type="Proteomes" id="UP001196413"/>
    </source>
</evidence>
<feature type="transmembrane region" description="Helical" evidence="3">
    <location>
        <begin position="49"/>
        <end position="67"/>
    </location>
</feature>
<evidence type="ECO:0000256" key="2">
    <source>
        <dbReference type="SAM" id="MobiDB-lite"/>
    </source>
</evidence>
<evidence type="ECO:0000259" key="4">
    <source>
        <dbReference type="Pfam" id="PF01484"/>
    </source>
</evidence>
<feature type="compositionally biased region" description="Polar residues" evidence="2">
    <location>
        <begin position="177"/>
        <end position="188"/>
    </location>
</feature>
<dbReference type="Pfam" id="PF01484">
    <property type="entry name" value="Col_cuticle_N"/>
    <property type="match status" value="1"/>
</dbReference>
<evidence type="ECO:0000256" key="3">
    <source>
        <dbReference type="SAM" id="Phobius"/>
    </source>
</evidence>
<accession>A0AAD5QTT5</accession>
<dbReference type="EMBL" id="JAHQIW010004208">
    <property type="protein sequence ID" value="KAJ1361482.1"/>
    <property type="molecule type" value="Genomic_DNA"/>
</dbReference>
<reference evidence="5" key="1">
    <citation type="submission" date="2021-06" db="EMBL/GenBank/DDBJ databases">
        <title>Parelaphostrongylus tenuis whole genome reference sequence.</title>
        <authorList>
            <person name="Garwood T.J."/>
            <person name="Larsen P.A."/>
            <person name="Fountain-Jones N.M."/>
            <person name="Garbe J.R."/>
            <person name="Macchietto M.G."/>
            <person name="Kania S.A."/>
            <person name="Gerhold R.W."/>
            <person name="Richards J.E."/>
            <person name="Wolf T.M."/>
        </authorList>
    </citation>
    <scope>NUCLEOTIDE SEQUENCE</scope>
    <source>
        <strain evidence="5">MNPRO001-30</strain>
        <tissue evidence="5">Meninges</tissue>
    </source>
</reference>
<keyword evidence="3" id="KW-0812">Transmembrane</keyword>
<keyword evidence="6" id="KW-1185">Reference proteome</keyword>
<comment type="caution">
    <text evidence="5">The sequence shown here is derived from an EMBL/GenBank/DDBJ whole genome shotgun (WGS) entry which is preliminary data.</text>
</comment>
<sequence>MGSTKAVHTTTVVAMIITTLCMFIMSYLVHDVNNFHENTIVELNEFKEYFCCFFRHLIVNIIMTLLFQDVANSAWYSIRSDQNVLKHKRQTQLSQNFQLPPQCECAAQPITCPAGLSGPPGLMGMPGNDGLPGQPDKRGNGGIQISKLGGAGGCVKCPDGPRGSSGLDKPGGLPGKQESQGNQERLEK</sequence>
<gene>
    <name evidence="5" type="ORF">KIN20_020741</name>
</gene>
<feature type="domain" description="Nematode cuticle collagen N-terminal" evidence="4">
    <location>
        <begin position="10"/>
        <end position="49"/>
    </location>
</feature>